<dbReference type="OrthoDB" id="549779at2759"/>
<evidence type="ECO:0000256" key="1">
    <source>
        <dbReference type="SAM" id="MobiDB-lite"/>
    </source>
</evidence>
<dbReference type="STRING" id="105231.A0A0U9HMY5"/>
<name>A0A0U9HMY5_KLENI</name>
<dbReference type="EMBL" id="DF237251">
    <property type="protein sequence ID" value="GAQ86656.1"/>
    <property type="molecule type" value="Genomic_DNA"/>
</dbReference>
<dbReference type="SUPFAM" id="SSF56112">
    <property type="entry name" value="Protein kinase-like (PK-like)"/>
    <property type="match status" value="1"/>
</dbReference>
<evidence type="ECO:0000313" key="2">
    <source>
        <dbReference type="EMBL" id="GAQ86656.1"/>
    </source>
</evidence>
<dbReference type="PANTHER" id="PTHR37171:SF1">
    <property type="entry name" value="SERINE_THREONINE-PROTEIN KINASE YRZF-RELATED"/>
    <property type="match status" value="1"/>
</dbReference>
<accession>A0A0U9HMY5</accession>
<dbReference type="InterPro" id="IPR011009">
    <property type="entry name" value="Kinase-like_dom_sf"/>
</dbReference>
<keyword evidence="3" id="KW-1185">Reference proteome</keyword>
<proteinExistence type="predicted"/>
<protein>
    <submittedName>
        <fullName evidence="2">Uncharacterized protein</fullName>
    </submittedName>
</protein>
<dbReference type="PANTHER" id="PTHR37171">
    <property type="entry name" value="SERINE/THREONINE-PROTEIN KINASE YRZF-RELATED"/>
    <property type="match status" value="1"/>
</dbReference>
<organism evidence="2 3">
    <name type="scientific">Klebsormidium nitens</name>
    <name type="common">Green alga</name>
    <name type="synonym">Ulothrix nitens</name>
    <dbReference type="NCBI Taxonomy" id="105231"/>
    <lineage>
        <taxon>Eukaryota</taxon>
        <taxon>Viridiplantae</taxon>
        <taxon>Streptophyta</taxon>
        <taxon>Klebsormidiophyceae</taxon>
        <taxon>Klebsormidiales</taxon>
        <taxon>Klebsormidiaceae</taxon>
        <taxon>Klebsormidium</taxon>
    </lineage>
</organism>
<dbReference type="GO" id="GO:0004672">
    <property type="term" value="F:protein kinase activity"/>
    <property type="evidence" value="ECO:0007669"/>
    <property type="project" value="InterPro"/>
</dbReference>
<dbReference type="InterPro" id="IPR052396">
    <property type="entry name" value="Meiotic_Drive_Suppr_Kinase"/>
</dbReference>
<dbReference type="Gene3D" id="1.10.510.10">
    <property type="entry name" value="Transferase(Phosphotransferase) domain 1"/>
    <property type="match status" value="1"/>
</dbReference>
<dbReference type="AlphaFoldDB" id="A0A0U9HMY5"/>
<dbReference type="InterPro" id="IPR008266">
    <property type="entry name" value="Tyr_kinase_AS"/>
</dbReference>
<sequence length="394" mass="43032">MTYVANVANAIVETVGCGAVLVSGGSGRSASDTDQVVAIRSLLGQARPQSSDLVLGPVEVKGNWQLKLVKGDSIELLLRDPRKRKQVELALQQLFGDMVEDEAPFGMLSTYEAIVFLARHPDVLKKTLFCSRIYWQDEGSPSLIAATCTFLDLCWKGRALKDRLPRDDVPVTSVAGYTVAQLPTSTTRGRVTRPLPFSVKAPTPRPTSGKRKRRATSLEDFQVTSFGSIGYKGTLVASGRHGNLIFGSINGEPVVIKKYELRRRASADALEREFALYTSSEYAALQGQVIPRLIKYGLLPHSGTPFLALSYEGAPLEDTARTPAIVAAATSALDRFHAARLLHGDLSLNNLLVDKDHVILCDFESVQETAPEEDQLLEKKLLLELVAEAEETVR</sequence>
<dbReference type="OMA" id="WPRFEEE"/>
<reference evidence="2 3" key="1">
    <citation type="journal article" date="2014" name="Nat. Commun.">
        <title>Klebsormidium flaccidum genome reveals primary factors for plant terrestrial adaptation.</title>
        <authorList>
            <person name="Hori K."/>
            <person name="Maruyama F."/>
            <person name="Fujisawa T."/>
            <person name="Togashi T."/>
            <person name="Yamamoto N."/>
            <person name="Seo M."/>
            <person name="Sato S."/>
            <person name="Yamada T."/>
            <person name="Mori H."/>
            <person name="Tajima N."/>
            <person name="Moriyama T."/>
            <person name="Ikeuchi M."/>
            <person name="Watanabe M."/>
            <person name="Wada H."/>
            <person name="Kobayashi K."/>
            <person name="Saito M."/>
            <person name="Masuda T."/>
            <person name="Sasaki-Sekimoto Y."/>
            <person name="Mashiguchi K."/>
            <person name="Awai K."/>
            <person name="Shimojima M."/>
            <person name="Masuda S."/>
            <person name="Iwai M."/>
            <person name="Nobusawa T."/>
            <person name="Narise T."/>
            <person name="Kondo S."/>
            <person name="Saito H."/>
            <person name="Sato R."/>
            <person name="Murakawa M."/>
            <person name="Ihara Y."/>
            <person name="Oshima-Yamada Y."/>
            <person name="Ohtaka K."/>
            <person name="Satoh M."/>
            <person name="Sonobe K."/>
            <person name="Ishii M."/>
            <person name="Ohtani R."/>
            <person name="Kanamori-Sato M."/>
            <person name="Honoki R."/>
            <person name="Miyazaki D."/>
            <person name="Mochizuki H."/>
            <person name="Umetsu J."/>
            <person name="Higashi K."/>
            <person name="Shibata D."/>
            <person name="Kamiya Y."/>
            <person name="Sato N."/>
            <person name="Nakamura Y."/>
            <person name="Tabata S."/>
            <person name="Ida S."/>
            <person name="Kurokawa K."/>
            <person name="Ohta H."/>
        </authorList>
    </citation>
    <scope>NUCLEOTIDE SEQUENCE [LARGE SCALE GENOMIC DNA]</scope>
    <source>
        <strain evidence="2 3">NIES-2285</strain>
    </source>
</reference>
<feature type="region of interest" description="Disordered" evidence="1">
    <location>
        <begin position="194"/>
        <end position="216"/>
    </location>
</feature>
<dbReference type="Proteomes" id="UP000054558">
    <property type="component" value="Unassembled WGS sequence"/>
</dbReference>
<evidence type="ECO:0000313" key="3">
    <source>
        <dbReference type="Proteomes" id="UP000054558"/>
    </source>
</evidence>
<dbReference type="PROSITE" id="PS00109">
    <property type="entry name" value="PROTEIN_KINASE_TYR"/>
    <property type="match status" value="1"/>
</dbReference>
<gene>
    <name evidence="2" type="ORF">KFL_003020180</name>
</gene>